<protein>
    <recommendedName>
        <fullName evidence="9">Defensin-like protein</fullName>
    </recommendedName>
</protein>
<feature type="signal peptide" evidence="9">
    <location>
        <begin position="1"/>
        <end position="22"/>
    </location>
</feature>
<comment type="similarity">
    <text evidence="2 9">Belongs to the DEFL family.</text>
</comment>
<sequence>MEKAFSLLFFIIFFIMFASVENKMNTKTCMENLGYCEGSSQQCDERCKTKHGPEAEGECDVKGLTCTCFYPCGKGPSPPKSKKCYGGTGVCSDKCGPPCCNQNCAEKYYEGTGFCDSIGHTYLCKCQYTC</sequence>
<evidence type="ECO:0000313" key="11">
    <source>
        <dbReference type="RefSeq" id="XP_010436330.1"/>
    </source>
</evidence>
<evidence type="ECO:0000256" key="1">
    <source>
        <dbReference type="ARBA" id="ARBA00004613"/>
    </source>
</evidence>
<keyword evidence="8" id="KW-1015">Disulfide bond</keyword>
<name>A0ABM0U5X5_CAMSA</name>
<keyword evidence="4 9" id="KW-0929">Antimicrobial</keyword>
<evidence type="ECO:0000256" key="4">
    <source>
        <dbReference type="ARBA" id="ARBA00022529"/>
    </source>
</evidence>
<evidence type="ECO:0000313" key="10">
    <source>
        <dbReference type="Proteomes" id="UP000694864"/>
    </source>
</evidence>
<evidence type="ECO:0000256" key="3">
    <source>
        <dbReference type="ARBA" id="ARBA00022525"/>
    </source>
</evidence>
<dbReference type="Proteomes" id="UP000694864">
    <property type="component" value="Chromosome 10"/>
</dbReference>
<evidence type="ECO:0000256" key="9">
    <source>
        <dbReference type="RuleBase" id="RU367109"/>
    </source>
</evidence>
<dbReference type="PANTHER" id="PTHR36788:SF2">
    <property type="entry name" value="DEFENSIN-LIKE PROTEIN 183"/>
    <property type="match status" value="1"/>
</dbReference>
<dbReference type="RefSeq" id="XP_010436330.1">
    <property type="nucleotide sequence ID" value="XM_010438028.1"/>
</dbReference>
<keyword evidence="6 9" id="KW-0732">Signal</keyword>
<evidence type="ECO:0000256" key="8">
    <source>
        <dbReference type="ARBA" id="ARBA00023157"/>
    </source>
</evidence>
<gene>
    <name evidence="11" type="primary">LOC104720058</name>
</gene>
<feature type="chain" id="PRO_5044976346" description="Defensin-like protein" evidence="9">
    <location>
        <begin position="23"/>
        <end position="130"/>
    </location>
</feature>
<reference evidence="11" key="2">
    <citation type="submission" date="2025-08" db="UniProtKB">
        <authorList>
            <consortium name="RefSeq"/>
        </authorList>
    </citation>
    <scope>IDENTIFICATION</scope>
    <source>
        <tissue evidence="11">Leaf</tissue>
    </source>
</reference>
<evidence type="ECO:0000256" key="5">
    <source>
        <dbReference type="ARBA" id="ARBA00022577"/>
    </source>
</evidence>
<accession>A0ABM0U5X5</accession>
<comment type="subcellular location">
    <subcellularLocation>
        <location evidence="1 9">Secreted</location>
    </subcellularLocation>
</comment>
<dbReference type="GeneID" id="104720058"/>
<keyword evidence="5 9" id="KW-0295">Fungicide</keyword>
<organism evidence="10 11">
    <name type="scientific">Camelina sativa</name>
    <name type="common">False flax</name>
    <name type="synonym">Myagrum sativum</name>
    <dbReference type="NCBI Taxonomy" id="90675"/>
    <lineage>
        <taxon>Eukaryota</taxon>
        <taxon>Viridiplantae</taxon>
        <taxon>Streptophyta</taxon>
        <taxon>Embryophyta</taxon>
        <taxon>Tracheophyta</taxon>
        <taxon>Spermatophyta</taxon>
        <taxon>Magnoliopsida</taxon>
        <taxon>eudicotyledons</taxon>
        <taxon>Gunneridae</taxon>
        <taxon>Pentapetalae</taxon>
        <taxon>rosids</taxon>
        <taxon>malvids</taxon>
        <taxon>Brassicales</taxon>
        <taxon>Brassicaceae</taxon>
        <taxon>Camelineae</taxon>
        <taxon>Camelina</taxon>
    </lineage>
</organism>
<evidence type="ECO:0000256" key="2">
    <source>
        <dbReference type="ARBA" id="ARBA00006722"/>
    </source>
</evidence>
<reference evidence="10" key="1">
    <citation type="journal article" date="2014" name="Nat. Commun.">
        <title>The emerging biofuel crop Camelina sativa retains a highly undifferentiated hexaploid genome structure.</title>
        <authorList>
            <person name="Kagale S."/>
            <person name="Koh C."/>
            <person name="Nixon J."/>
            <person name="Bollina V."/>
            <person name="Clarke W.E."/>
            <person name="Tuteja R."/>
            <person name="Spillane C."/>
            <person name="Robinson S.J."/>
            <person name="Links M.G."/>
            <person name="Clarke C."/>
            <person name="Higgins E.E."/>
            <person name="Huebert T."/>
            <person name="Sharpe A.G."/>
            <person name="Parkin I.A."/>
        </authorList>
    </citation>
    <scope>NUCLEOTIDE SEQUENCE [LARGE SCALE GENOMIC DNA]</scope>
    <source>
        <strain evidence="10">cv. DH55</strain>
    </source>
</reference>
<evidence type="ECO:0000256" key="6">
    <source>
        <dbReference type="ARBA" id="ARBA00022729"/>
    </source>
</evidence>
<keyword evidence="3 9" id="KW-0964">Secreted</keyword>
<dbReference type="PANTHER" id="PTHR36788">
    <property type="entry name" value="DEFENSIN-LIKE PROTEIN 183"/>
    <property type="match status" value="1"/>
</dbReference>
<dbReference type="InterPro" id="IPR039641">
    <property type="entry name" value="LCR"/>
</dbReference>
<keyword evidence="7 9" id="KW-0611">Plant defense</keyword>
<proteinExistence type="inferred from homology"/>
<keyword evidence="10" id="KW-1185">Reference proteome</keyword>
<evidence type="ECO:0000256" key="7">
    <source>
        <dbReference type="ARBA" id="ARBA00022821"/>
    </source>
</evidence>